<accession>A0A3N3DT19</accession>
<proteinExistence type="predicted"/>
<evidence type="ECO:0000259" key="4">
    <source>
        <dbReference type="PROSITE" id="PS01124"/>
    </source>
</evidence>
<dbReference type="EMBL" id="RKIK01000131">
    <property type="protein sequence ID" value="ROV57610.1"/>
    <property type="molecule type" value="Genomic_DNA"/>
</dbReference>
<dbReference type="InterPro" id="IPR018062">
    <property type="entry name" value="HTH_AraC-typ_CS"/>
</dbReference>
<reference evidence="5 6" key="1">
    <citation type="submission" date="2018-11" db="EMBL/GenBank/DDBJ databases">
        <title>Vibrio ponticus strain CAIM 1751 pathogenic for the snapper Lutjanus guttatus.</title>
        <authorList>
            <person name="Soto-Rodriguez S."/>
            <person name="Lozano-Olvera R."/>
            <person name="Gomez-Gil B."/>
        </authorList>
    </citation>
    <scope>NUCLEOTIDE SEQUENCE [LARGE SCALE GENOMIC DNA]</scope>
    <source>
        <strain evidence="5 6">CAIM 1751</strain>
    </source>
</reference>
<evidence type="ECO:0000313" key="5">
    <source>
        <dbReference type="EMBL" id="ROV57610.1"/>
    </source>
</evidence>
<dbReference type="InterPro" id="IPR009057">
    <property type="entry name" value="Homeodomain-like_sf"/>
</dbReference>
<name>A0A3N3DT19_9VIBR</name>
<sequence>MSIKTKTLSRYEINTLQVKFVSKRNHLVSLNCFGTLSYKGGFIDVKPNKVLSLPRNKTIYAFLYGDECIEINVYKYFGVNGASSSDLIKNYLNSLIEIDEANLECHDFLRQALDEYVKLEVYKDNGYKIQTMTIVSKVEDLVKLNLRKKWSIKEVCNSVFLSESTLYRSLKVEGLSFTTLLMNIKLSHARGLLLHTRLSVSEISFESGFNSTSYFGNKFKSKYGMSPTCYRNLMGA</sequence>
<keyword evidence="2" id="KW-0238">DNA-binding</keyword>
<dbReference type="Pfam" id="PF12833">
    <property type="entry name" value="HTH_18"/>
    <property type="match status" value="1"/>
</dbReference>
<evidence type="ECO:0000313" key="6">
    <source>
        <dbReference type="Proteomes" id="UP000278792"/>
    </source>
</evidence>
<dbReference type="PRINTS" id="PR00032">
    <property type="entry name" value="HTHARAC"/>
</dbReference>
<dbReference type="GO" id="GO:0003700">
    <property type="term" value="F:DNA-binding transcription factor activity"/>
    <property type="evidence" value="ECO:0007669"/>
    <property type="project" value="InterPro"/>
</dbReference>
<dbReference type="SMART" id="SM00342">
    <property type="entry name" value="HTH_ARAC"/>
    <property type="match status" value="1"/>
</dbReference>
<dbReference type="PANTHER" id="PTHR43280:SF2">
    <property type="entry name" value="HTH-TYPE TRANSCRIPTIONAL REGULATOR EXSA"/>
    <property type="match status" value="1"/>
</dbReference>
<dbReference type="PROSITE" id="PS00041">
    <property type="entry name" value="HTH_ARAC_FAMILY_1"/>
    <property type="match status" value="1"/>
</dbReference>
<feature type="domain" description="HTH araC/xylS-type" evidence="4">
    <location>
        <begin position="136"/>
        <end position="233"/>
    </location>
</feature>
<dbReference type="PROSITE" id="PS01124">
    <property type="entry name" value="HTH_ARAC_FAMILY_2"/>
    <property type="match status" value="1"/>
</dbReference>
<protein>
    <submittedName>
        <fullName evidence="5">AraC family transcriptional regulator</fullName>
    </submittedName>
</protein>
<dbReference type="SUPFAM" id="SSF46689">
    <property type="entry name" value="Homeodomain-like"/>
    <property type="match status" value="1"/>
</dbReference>
<evidence type="ECO:0000256" key="2">
    <source>
        <dbReference type="ARBA" id="ARBA00023125"/>
    </source>
</evidence>
<keyword evidence="3" id="KW-0804">Transcription</keyword>
<gene>
    <name evidence="5" type="ORF">EGH82_22255</name>
</gene>
<organism evidence="5 6">
    <name type="scientific">Vibrio ponticus</name>
    <dbReference type="NCBI Taxonomy" id="265668"/>
    <lineage>
        <taxon>Bacteria</taxon>
        <taxon>Pseudomonadati</taxon>
        <taxon>Pseudomonadota</taxon>
        <taxon>Gammaproteobacteria</taxon>
        <taxon>Vibrionales</taxon>
        <taxon>Vibrionaceae</taxon>
        <taxon>Vibrio</taxon>
    </lineage>
</organism>
<comment type="caution">
    <text evidence="5">The sequence shown here is derived from an EMBL/GenBank/DDBJ whole genome shotgun (WGS) entry which is preliminary data.</text>
</comment>
<dbReference type="Gene3D" id="1.10.10.60">
    <property type="entry name" value="Homeodomain-like"/>
    <property type="match status" value="1"/>
</dbReference>
<keyword evidence="1" id="KW-0805">Transcription regulation</keyword>
<evidence type="ECO:0000256" key="1">
    <source>
        <dbReference type="ARBA" id="ARBA00023015"/>
    </source>
</evidence>
<dbReference type="RefSeq" id="WP_065431932.1">
    <property type="nucleotide sequence ID" value="NZ_RKIK01000131.1"/>
</dbReference>
<dbReference type="InterPro" id="IPR018060">
    <property type="entry name" value="HTH_AraC"/>
</dbReference>
<dbReference type="AlphaFoldDB" id="A0A3N3DT19"/>
<dbReference type="GO" id="GO:0043565">
    <property type="term" value="F:sequence-specific DNA binding"/>
    <property type="evidence" value="ECO:0007669"/>
    <property type="project" value="InterPro"/>
</dbReference>
<dbReference type="PANTHER" id="PTHR43280">
    <property type="entry name" value="ARAC-FAMILY TRANSCRIPTIONAL REGULATOR"/>
    <property type="match status" value="1"/>
</dbReference>
<evidence type="ECO:0000256" key="3">
    <source>
        <dbReference type="ARBA" id="ARBA00023163"/>
    </source>
</evidence>
<dbReference type="Proteomes" id="UP000278792">
    <property type="component" value="Unassembled WGS sequence"/>
</dbReference>
<dbReference type="InterPro" id="IPR020449">
    <property type="entry name" value="Tscrpt_reg_AraC-type_HTH"/>
</dbReference>